<evidence type="ECO:0000313" key="3">
    <source>
        <dbReference type="EMBL" id="NYD87418.1"/>
    </source>
</evidence>
<dbReference type="EMBL" id="BONN01000012">
    <property type="protein sequence ID" value="GIG34104.1"/>
    <property type="molecule type" value="Genomic_DNA"/>
</dbReference>
<evidence type="ECO:0000313" key="4">
    <source>
        <dbReference type="Proteomes" id="UP000577956"/>
    </source>
</evidence>
<evidence type="ECO:0000313" key="5">
    <source>
        <dbReference type="Proteomes" id="UP000618382"/>
    </source>
</evidence>
<proteinExistence type="predicted"/>
<reference evidence="2 5" key="2">
    <citation type="submission" date="2021-01" db="EMBL/GenBank/DDBJ databases">
        <title>Whole genome shotgun sequence of Cellulomonas oligotrophica NBRC 109435.</title>
        <authorList>
            <person name="Komaki H."/>
            <person name="Tamura T."/>
        </authorList>
    </citation>
    <scope>NUCLEOTIDE SEQUENCE [LARGE SCALE GENOMIC DNA]</scope>
    <source>
        <strain evidence="2 5">NBRC 109435</strain>
    </source>
</reference>
<keyword evidence="1" id="KW-1133">Transmembrane helix</keyword>
<evidence type="ECO:0000313" key="2">
    <source>
        <dbReference type="EMBL" id="GIG34104.1"/>
    </source>
</evidence>
<protein>
    <submittedName>
        <fullName evidence="3">Uncharacterized protein</fullName>
    </submittedName>
</protein>
<organism evidence="3 4">
    <name type="scientific">Cellulomonas oligotrophica</name>
    <dbReference type="NCBI Taxonomy" id="931536"/>
    <lineage>
        <taxon>Bacteria</taxon>
        <taxon>Bacillati</taxon>
        <taxon>Actinomycetota</taxon>
        <taxon>Actinomycetes</taxon>
        <taxon>Micrococcales</taxon>
        <taxon>Cellulomonadaceae</taxon>
        <taxon>Cellulomonas</taxon>
    </lineage>
</organism>
<evidence type="ECO:0000256" key="1">
    <source>
        <dbReference type="SAM" id="Phobius"/>
    </source>
</evidence>
<reference evidence="3 4" key="1">
    <citation type="submission" date="2020-07" db="EMBL/GenBank/DDBJ databases">
        <title>Sequencing the genomes of 1000 actinobacteria strains.</title>
        <authorList>
            <person name="Klenk H.-P."/>
        </authorList>
    </citation>
    <scope>NUCLEOTIDE SEQUENCE [LARGE SCALE GENOMIC DNA]</scope>
    <source>
        <strain evidence="3 4">DSM 24482</strain>
    </source>
</reference>
<dbReference type="Proteomes" id="UP000577956">
    <property type="component" value="Unassembled WGS sequence"/>
</dbReference>
<accession>A0A7Y9FHR3</accession>
<dbReference type="AlphaFoldDB" id="A0A7Y9FHR3"/>
<comment type="caution">
    <text evidence="3">The sequence shown here is derived from an EMBL/GenBank/DDBJ whole genome shotgun (WGS) entry which is preliminary data.</text>
</comment>
<keyword evidence="5" id="KW-1185">Reference proteome</keyword>
<feature type="transmembrane region" description="Helical" evidence="1">
    <location>
        <begin position="38"/>
        <end position="54"/>
    </location>
</feature>
<gene>
    <name evidence="3" type="ORF">BKA21_002967</name>
    <name evidence="2" type="ORF">Col01nite_32630</name>
</gene>
<dbReference type="Proteomes" id="UP000618382">
    <property type="component" value="Unassembled WGS sequence"/>
</dbReference>
<keyword evidence="1" id="KW-0472">Membrane</keyword>
<sequence length="55" mass="6068">MPAKAKSVLMWLVVIFLVYAVATNPDRAAEVVRSLWDLVFGALSGFAQFFSYLAS</sequence>
<dbReference type="EMBL" id="JACCBK010000001">
    <property type="protein sequence ID" value="NYD87418.1"/>
    <property type="molecule type" value="Genomic_DNA"/>
</dbReference>
<keyword evidence="1" id="KW-0812">Transmembrane</keyword>
<dbReference type="RefSeq" id="WP_170209062.1">
    <property type="nucleotide sequence ID" value="NZ_BAABFI010000007.1"/>
</dbReference>
<name>A0A7Y9FHR3_9CELL</name>